<name>A0ABX5ZTQ7_STRTE</name>
<protein>
    <submittedName>
        <fullName evidence="3">Universal stress protein</fullName>
    </submittedName>
</protein>
<dbReference type="InterPro" id="IPR014729">
    <property type="entry name" value="Rossmann-like_a/b/a_fold"/>
</dbReference>
<sequence length="159" mass="16614">MDDQHGAADRVVVGVDGSPSSRQALRWAVRQATLTGGTVRALTAWDYPQYHGALGWLPPSSGDEDALEARAREDLTRCVEETLGARPPAEVRTEVQYGTPASVLLRAARDASLLVVGSRGLGGFAGLLLGSVAQHCAQHAACPVVVVREDTATGIGDAD</sequence>
<evidence type="ECO:0000256" key="1">
    <source>
        <dbReference type="ARBA" id="ARBA00008791"/>
    </source>
</evidence>
<accession>A0ABX5ZTQ7</accession>
<dbReference type="RefSeq" id="WP_150155532.1">
    <property type="nucleotide sequence ID" value="NZ_CP043959.1"/>
</dbReference>
<dbReference type="InterPro" id="IPR006016">
    <property type="entry name" value="UspA"/>
</dbReference>
<dbReference type="PRINTS" id="PR01438">
    <property type="entry name" value="UNVRSLSTRESS"/>
</dbReference>
<dbReference type="PANTHER" id="PTHR31964:SF113">
    <property type="entry name" value="USPA DOMAIN-CONTAINING PROTEIN"/>
    <property type="match status" value="1"/>
</dbReference>
<dbReference type="CDD" id="cd23659">
    <property type="entry name" value="USP_At3g01520-like"/>
    <property type="match status" value="1"/>
</dbReference>
<comment type="similarity">
    <text evidence="1">Belongs to the universal stress protein A family.</text>
</comment>
<feature type="domain" description="UspA" evidence="2">
    <location>
        <begin position="9"/>
        <end position="148"/>
    </location>
</feature>
<dbReference type="SUPFAM" id="SSF52402">
    <property type="entry name" value="Adenine nucleotide alpha hydrolases-like"/>
    <property type="match status" value="1"/>
</dbReference>
<organism evidence="3 4">
    <name type="scientific">Streptomyces tendae</name>
    <dbReference type="NCBI Taxonomy" id="1932"/>
    <lineage>
        <taxon>Bacteria</taxon>
        <taxon>Bacillati</taxon>
        <taxon>Actinomycetota</taxon>
        <taxon>Actinomycetes</taxon>
        <taxon>Kitasatosporales</taxon>
        <taxon>Streptomycetaceae</taxon>
        <taxon>Streptomyces</taxon>
    </lineage>
</organism>
<dbReference type="Proteomes" id="UP000324308">
    <property type="component" value="Chromosome"/>
</dbReference>
<dbReference type="PANTHER" id="PTHR31964">
    <property type="entry name" value="ADENINE NUCLEOTIDE ALPHA HYDROLASES-LIKE SUPERFAMILY PROTEIN"/>
    <property type="match status" value="1"/>
</dbReference>
<evidence type="ECO:0000313" key="4">
    <source>
        <dbReference type="Proteomes" id="UP000324308"/>
    </source>
</evidence>
<proteinExistence type="inferred from homology"/>
<evidence type="ECO:0000259" key="2">
    <source>
        <dbReference type="Pfam" id="PF00582"/>
    </source>
</evidence>
<keyword evidence="4" id="KW-1185">Reference proteome</keyword>
<dbReference type="Gene3D" id="3.40.50.620">
    <property type="entry name" value="HUPs"/>
    <property type="match status" value="1"/>
</dbReference>
<gene>
    <name evidence="3" type="ORF">F3L20_19995</name>
</gene>
<dbReference type="EMBL" id="CP043959">
    <property type="protein sequence ID" value="QER87818.1"/>
    <property type="molecule type" value="Genomic_DNA"/>
</dbReference>
<dbReference type="Pfam" id="PF00582">
    <property type="entry name" value="Usp"/>
    <property type="match status" value="1"/>
</dbReference>
<dbReference type="InterPro" id="IPR006015">
    <property type="entry name" value="Universal_stress_UspA"/>
</dbReference>
<evidence type="ECO:0000313" key="3">
    <source>
        <dbReference type="EMBL" id="QER87818.1"/>
    </source>
</evidence>
<reference evidence="3 4" key="1">
    <citation type="submission" date="2019-09" db="EMBL/GenBank/DDBJ databases">
        <title>Draft genome sequence of the Ebosin-producing strain Streptomyces sp. 139.</title>
        <authorList>
            <person name="Ai L."/>
            <person name="Geng M."/>
            <person name="Ma M."/>
            <person name="Bai L."/>
        </authorList>
    </citation>
    <scope>NUCLEOTIDE SEQUENCE [LARGE SCALE GENOMIC DNA]</scope>
    <source>
        <strain evidence="3 4">139</strain>
    </source>
</reference>